<keyword evidence="3" id="KW-0560">Oxidoreductase</keyword>
<gene>
    <name evidence="6" type="ORF">COW38_00420</name>
</gene>
<keyword evidence="4" id="KW-0170">Cobalt</keyword>
<dbReference type="Pfam" id="PF02867">
    <property type="entry name" value="Ribonuc_red_lgC"/>
    <property type="match status" value="1"/>
</dbReference>
<dbReference type="InterPro" id="IPR050862">
    <property type="entry name" value="RdRp_reductase_class-2"/>
</dbReference>
<feature type="non-terminal residue" evidence="6">
    <location>
        <position position="46"/>
    </location>
</feature>
<dbReference type="Proteomes" id="UP000230556">
    <property type="component" value="Unassembled WGS sequence"/>
</dbReference>
<proteinExistence type="predicted"/>
<dbReference type="Gene3D" id="3.20.70.20">
    <property type="match status" value="1"/>
</dbReference>
<evidence type="ECO:0000256" key="1">
    <source>
        <dbReference type="ARBA" id="ARBA00001922"/>
    </source>
</evidence>
<keyword evidence="2" id="KW-0846">Cobalamin</keyword>
<dbReference type="AlphaFoldDB" id="A0A2M7FSB4"/>
<evidence type="ECO:0000313" key="6">
    <source>
        <dbReference type="EMBL" id="PIW08600.1"/>
    </source>
</evidence>
<dbReference type="PANTHER" id="PTHR43371">
    <property type="entry name" value="VITAMIN B12-DEPENDENT RIBONUCLEOTIDE REDUCTASE"/>
    <property type="match status" value="1"/>
</dbReference>
<accession>A0A2M7FSB4</accession>
<evidence type="ECO:0000313" key="7">
    <source>
        <dbReference type="Proteomes" id="UP000230556"/>
    </source>
</evidence>
<feature type="domain" description="Ribonucleotide reductase large subunit C-terminal" evidence="5">
    <location>
        <begin position="2"/>
        <end position="45"/>
    </location>
</feature>
<dbReference type="SUPFAM" id="SSF51998">
    <property type="entry name" value="PFL-like glycyl radical enzymes"/>
    <property type="match status" value="1"/>
</dbReference>
<evidence type="ECO:0000259" key="5">
    <source>
        <dbReference type="Pfam" id="PF02867"/>
    </source>
</evidence>
<name>A0A2M7FSB4_9BACT</name>
<comment type="caution">
    <text evidence="6">The sequence shown here is derived from an EMBL/GenBank/DDBJ whole genome shotgun (WGS) entry which is preliminary data.</text>
</comment>
<dbReference type="EMBL" id="PFFO01000020">
    <property type="protein sequence ID" value="PIW08600.1"/>
    <property type="molecule type" value="Genomic_DNA"/>
</dbReference>
<evidence type="ECO:0000256" key="4">
    <source>
        <dbReference type="ARBA" id="ARBA00023285"/>
    </source>
</evidence>
<organism evidence="6 7">
    <name type="scientific">Candidatus Collierbacteria bacterium CG17_big_fil_post_rev_8_21_14_2_50_45_7</name>
    <dbReference type="NCBI Taxonomy" id="1974536"/>
    <lineage>
        <taxon>Bacteria</taxon>
        <taxon>Candidatus Collieribacteriota</taxon>
    </lineage>
</organism>
<evidence type="ECO:0000256" key="3">
    <source>
        <dbReference type="ARBA" id="ARBA00023002"/>
    </source>
</evidence>
<dbReference type="PANTHER" id="PTHR43371:SF1">
    <property type="entry name" value="RIBONUCLEOSIDE-DIPHOSPHATE REDUCTASE"/>
    <property type="match status" value="1"/>
</dbReference>
<dbReference type="GO" id="GO:0004748">
    <property type="term" value="F:ribonucleoside-diphosphate reductase activity, thioredoxin disulfide as acceptor"/>
    <property type="evidence" value="ECO:0007669"/>
    <property type="project" value="TreeGrafter"/>
</dbReference>
<dbReference type="GO" id="GO:0031419">
    <property type="term" value="F:cobalamin binding"/>
    <property type="evidence" value="ECO:0007669"/>
    <property type="project" value="UniProtKB-KW"/>
</dbReference>
<comment type="cofactor">
    <cofactor evidence="1">
        <name>adenosylcob(III)alamin</name>
        <dbReference type="ChEBI" id="CHEBI:18408"/>
    </cofactor>
</comment>
<dbReference type="InterPro" id="IPR000788">
    <property type="entry name" value="RNR_lg_C"/>
</dbReference>
<sequence length="46" mass="5008">MANCFVMPMPDDIEGIFESLKESSILKKYGGGVGFTFGHIRPKGDS</sequence>
<protein>
    <recommendedName>
        <fullName evidence="5">Ribonucleotide reductase large subunit C-terminal domain-containing protein</fullName>
    </recommendedName>
</protein>
<evidence type="ECO:0000256" key="2">
    <source>
        <dbReference type="ARBA" id="ARBA00022628"/>
    </source>
</evidence>
<reference evidence="7" key="1">
    <citation type="submission" date="2017-09" db="EMBL/GenBank/DDBJ databases">
        <title>Depth-based differentiation of microbial function through sediment-hosted aquifers and enrichment of novel symbionts in the deep terrestrial subsurface.</title>
        <authorList>
            <person name="Probst A.J."/>
            <person name="Ladd B."/>
            <person name="Jarett J.K."/>
            <person name="Geller-Mcgrath D.E."/>
            <person name="Sieber C.M.K."/>
            <person name="Emerson J.B."/>
            <person name="Anantharaman K."/>
            <person name="Thomas B.C."/>
            <person name="Malmstrom R."/>
            <person name="Stieglmeier M."/>
            <person name="Klingl A."/>
            <person name="Woyke T."/>
            <person name="Ryan C.M."/>
            <person name="Banfield J.F."/>
        </authorList>
    </citation>
    <scope>NUCLEOTIDE SEQUENCE [LARGE SCALE GENOMIC DNA]</scope>
</reference>